<dbReference type="GO" id="GO:0016567">
    <property type="term" value="P:protein ubiquitination"/>
    <property type="evidence" value="ECO:0007669"/>
    <property type="project" value="InterPro"/>
</dbReference>
<comment type="pathway">
    <text evidence="2">Protein modification; protein ubiquitination.</text>
</comment>
<evidence type="ECO:0000256" key="3">
    <source>
        <dbReference type="ARBA" id="ARBA00010846"/>
    </source>
</evidence>
<dbReference type="STRING" id="1194695.A0A5A7SQG9"/>
<dbReference type="Gene3D" id="1.25.40.420">
    <property type="match status" value="1"/>
</dbReference>
<organism evidence="7 8">
    <name type="scientific">Cucumis melo var. makuwa</name>
    <name type="common">Oriental melon</name>
    <dbReference type="NCBI Taxonomy" id="1194695"/>
    <lineage>
        <taxon>Eukaryota</taxon>
        <taxon>Viridiplantae</taxon>
        <taxon>Streptophyta</taxon>
        <taxon>Embryophyta</taxon>
        <taxon>Tracheophyta</taxon>
        <taxon>Spermatophyta</taxon>
        <taxon>Magnoliopsida</taxon>
        <taxon>eudicotyledons</taxon>
        <taxon>Gunneridae</taxon>
        <taxon>Pentapetalae</taxon>
        <taxon>rosids</taxon>
        <taxon>fabids</taxon>
        <taxon>Cucurbitales</taxon>
        <taxon>Cucurbitaceae</taxon>
        <taxon>Benincaseae</taxon>
        <taxon>Cucumis</taxon>
    </lineage>
</organism>
<proteinExistence type="inferred from homology"/>
<protein>
    <submittedName>
        <fullName evidence="7">BTB/POZ and MATH domain-containing protein 2-like isoform X2</fullName>
    </submittedName>
</protein>
<dbReference type="PROSITE" id="PS50097">
    <property type="entry name" value="BTB"/>
    <property type="match status" value="1"/>
</dbReference>
<dbReference type="Pfam" id="PF00651">
    <property type="entry name" value="BTB"/>
    <property type="match status" value="1"/>
</dbReference>
<dbReference type="PROSITE" id="PS50144">
    <property type="entry name" value="MATH"/>
    <property type="match status" value="1"/>
</dbReference>
<sequence length="458" mass="51013">MGTIKSCRDTSKSYSNLRSPTPPPVTFSTSRFETVNGSHEFKINGYSLNKGMGIGKYIASDTFMVGGYAFAIYFYPDGKSVEDNASYVSVFIALASEGTDVRALFELTLLDQSGKENHKVHSHFERRLESGPYTLKYRGSMWGYKRYFKRTVLETSDFLKDDCLEIHCVVGVVKSHTEGPKIYSITPPPSDIGQHFGKLLESGKLTDVNFEVDGETFSAHKLVLAARSPVFRAQLFGPLKDQNTECIKVEDMEAPVFKALLHFIYWDALPDMQEIVGLNSKWASTLMSQHLLAAADRYALDRLKLLCEAKLCEDVAINTVATTLALAEQHHCFQLKAVCLKVIALPENLRAVMQTEGFEYLKESCPSVLTELLEYVARVTEHAVITCSGYGNGTVLDGSYVNGRRSVIDEMISCIYHISENSKSQDSVEIVGSKPKAHDLKCWGSFAIFSPFLSFLDP</sequence>
<dbReference type="CDD" id="cd14736">
    <property type="entry name" value="BACK_AtBPM-like"/>
    <property type="match status" value="1"/>
</dbReference>
<dbReference type="SMART" id="SM00061">
    <property type="entry name" value="MATH"/>
    <property type="match status" value="1"/>
</dbReference>
<dbReference type="Pfam" id="PF24570">
    <property type="entry name" value="BACK_BPM_SPOP"/>
    <property type="match status" value="1"/>
</dbReference>
<evidence type="ECO:0000259" key="6">
    <source>
        <dbReference type="PROSITE" id="PS50144"/>
    </source>
</evidence>
<dbReference type="EMBL" id="SSTE01020868">
    <property type="protein sequence ID" value="KAA0033434.1"/>
    <property type="molecule type" value="Genomic_DNA"/>
</dbReference>
<dbReference type="GO" id="GO:0071472">
    <property type="term" value="P:cellular response to salt stress"/>
    <property type="evidence" value="ECO:0007669"/>
    <property type="project" value="UniProtKB-ARBA"/>
</dbReference>
<dbReference type="Gene3D" id="3.30.710.10">
    <property type="entry name" value="Potassium Channel Kv1.1, Chain A"/>
    <property type="match status" value="1"/>
</dbReference>
<dbReference type="PANTHER" id="PTHR26379">
    <property type="entry name" value="BTB/POZ AND MATH DOMAIN-CONTAINING PROTEIN 1"/>
    <property type="match status" value="1"/>
</dbReference>
<dbReference type="SUPFAM" id="SSF54695">
    <property type="entry name" value="POZ domain"/>
    <property type="match status" value="1"/>
</dbReference>
<comment type="function">
    <text evidence="1">May act as a substrate-specific adapter of an E3 ubiquitin-protein ligase complex (CUL3-RBX1-BTB) which mediates the ubiquitination and subsequent proteasomal degradation of target proteins.</text>
</comment>
<dbReference type="CDD" id="cd00121">
    <property type="entry name" value="MATH"/>
    <property type="match status" value="1"/>
</dbReference>
<feature type="compositionally biased region" description="Basic and acidic residues" evidence="4">
    <location>
        <begin position="1"/>
        <end position="11"/>
    </location>
</feature>
<dbReference type="SUPFAM" id="SSF49599">
    <property type="entry name" value="TRAF domain-like"/>
    <property type="match status" value="1"/>
</dbReference>
<feature type="domain" description="MATH" evidence="6">
    <location>
        <begin position="36"/>
        <end position="170"/>
    </location>
</feature>
<dbReference type="Gene3D" id="2.60.210.10">
    <property type="entry name" value="Apoptosis, Tumor Necrosis Factor Receptor Associated Protein 2, Chain A"/>
    <property type="match status" value="1"/>
</dbReference>
<dbReference type="OrthoDB" id="6359816at2759"/>
<dbReference type="CDD" id="cd18280">
    <property type="entry name" value="BTB_POZ_BPM_plant"/>
    <property type="match status" value="1"/>
</dbReference>
<feature type="domain" description="BTB" evidence="5">
    <location>
        <begin position="206"/>
        <end position="265"/>
    </location>
</feature>
<dbReference type="InterPro" id="IPR056423">
    <property type="entry name" value="BACK_BPM_SPOP"/>
</dbReference>
<evidence type="ECO:0000313" key="8">
    <source>
        <dbReference type="Proteomes" id="UP000321393"/>
    </source>
</evidence>
<dbReference type="Pfam" id="PF22486">
    <property type="entry name" value="MATH_2"/>
    <property type="match status" value="1"/>
</dbReference>
<dbReference type="InterPro" id="IPR008974">
    <property type="entry name" value="TRAF-like"/>
</dbReference>
<dbReference type="InterPro" id="IPR000210">
    <property type="entry name" value="BTB/POZ_dom"/>
</dbReference>
<dbReference type="Proteomes" id="UP000321393">
    <property type="component" value="Unassembled WGS sequence"/>
</dbReference>
<evidence type="ECO:0000259" key="5">
    <source>
        <dbReference type="PROSITE" id="PS50097"/>
    </source>
</evidence>
<dbReference type="PANTHER" id="PTHR26379:SF434">
    <property type="entry name" value="BTB_POZ AND MATH DOMAIN-CONTAINING PROTEIN 2"/>
    <property type="match status" value="1"/>
</dbReference>
<evidence type="ECO:0000256" key="4">
    <source>
        <dbReference type="SAM" id="MobiDB-lite"/>
    </source>
</evidence>
<dbReference type="AlphaFoldDB" id="A0A5A7SQG9"/>
<dbReference type="FunFam" id="3.30.710.10:FF:000136">
    <property type="entry name" value="BTB-POZ and math domain 1"/>
    <property type="match status" value="1"/>
</dbReference>
<gene>
    <name evidence="7" type="ORF">E6C27_scaffold111G00880</name>
</gene>
<accession>A0A5A7SQG9</accession>
<comment type="caution">
    <text evidence="7">The sequence shown here is derived from an EMBL/GenBank/DDBJ whole genome shotgun (WGS) entry which is preliminary data.</text>
</comment>
<feature type="region of interest" description="Disordered" evidence="4">
    <location>
        <begin position="1"/>
        <end position="29"/>
    </location>
</feature>
<name>A0A5A7SQG9_CUCMM</name>
<evidence type="ECO:0000313" key="7">
    <source>
        <dbReference type="EMBL" id="KAA0033434.1"/>
    </source>
</evidence>
<dbReference type="SMART" id="SM00225">
    <property type="entry name" value="BTB"/>
    <property type="match status" value="1"/>
</dbReference>
<evidence type="ECO:0000256" key="2">
    <source>
        <dbReference type="ARBA" id="ARBA00004906"/>
    </source>
</evidence>
<reference evidence="7 8" key="1">
    <citation type="submission" date="2019-08" db="EMBL/GenBank/DDBJ databases">
        <title>Draft genome sequences of two oriental melons (Cucumis melo L. var makuwa).</title>
        <authorList>
            <person name="Kwon S.-Y."/>
        </authorList>
    </citation>
    <scope>NUCLEOTIDE SEQUENCE [LARGE SCALE GENOMIC DNA]</scope>
    <source>
        <strain evidence="8">cv. SW 3</strain>
        <tissue evidence="7">Leaf</tissue>
    </source>
</reference>
<dbReference type="InterPro" id="IPR011333">
    <property type="entry name" value="SKP1/BTB/POZ_sf"/>
</dbReference>
<comment type="similarity">
    <text evidence="3">Belongs to the Tdpoz family.</text>
</comment>
<evidence type="ECO:0000256" key="1">
    <source>
        <dbReference type="ARBA" id="ARBA00002668"/>
    </source>
</evidence>
<dbReference type="InterPro" id="IPR034090">
    <property type="entry name" value="BPM_C"/>
</dbReference>
<dbReference type="InterPro" id="IPR045005">
    <property type="entry name" value="BPM1-6"/>
</dbReference>
<dbReference type="InterPro" id="IPR002083">
    <property type="entry name" value="MATH/TRAF_dom"/>
</dbReference>